<sequence>MMDFKKLTLEDKSILERYTNPYRFLSCEYSFTTLYIWKDACNTQYTIYKDALIIKKQDFEGNYYFMQPLGYKEENLQDILECLAQYKKENSMEYLFKDLEEDFIEKLKSLSMEIREACIEEDRDNFDYLYEAEKLIKLSGKKFHRKKNHYNSFVKNYDYEVKEILNEEVIKDVIKASEKWYDENNNNDKMLYYENLAIKDMIRNMDLFNLKGIAVYVDNEVAAFSLGEKLNDKLAVIHIEKGDINYNGIYSFINKTFIDKCFSDVEIINREQDLGIEGLRKAKLSYYPVKLEKKFILNCY</sequence>
<reference evidence="2 3" key="1">
    <citation type="submission" date="2021-06" db="EMBL/GenBank/DDBJ databases">
        <authorList>
            <person name="Sun Q."/>
            <person name="Li D."/>
        </authorList>
    </citation>
    <scope>NUCLEOTIDE SEQUENCE [LARGE SCALE GENOMIC DNA]</scope>
    <source>
        <strain evidence="2 3">MSJ-11</strain>
    </source>
</reference>
<dbReference type="Pfam" id="PF09924">
    <property type="entry name" value="LPG_synthase_C"/>
    <property type="match status" value="1"/>
</dbReference>
<dbReference type="PIRSF" id="PIRSF018688">
    <property type="entry name" value="UCP018688"/>
    <property type="match status" value="1"/>
</dbReference>
<comment type="caution">
    <text evidence="2">The sequence shown here is derived from an EMBL/GenBank/DDBJ whole genome shotgun (WGS) entry which is preliminary data.</text>
</comment>
<dbReference type="PANTHER" id="PTHR41373">
    <property type="entry name" value="DUF2156 DOMAIN-CONTAINING PROTEIN"/>
    <property type="match status" value="1"/>
</dbReference>
<dbReference type="PANTHER" id="PTHR41373:SF1">
    <property type="entry name" value="PHOSPHATIDYLGLYCEROL LYSYLTRANSFERASE C-TERMINAL DOMAIN-CONTAINING PROTEIN"/>
    <property type="match status" value="1"/>
</dbReference>
<accession>A0ABS6EKL9</accession>
<dbReference type="InterPro" id="IPR016732">
    <property type="entry name" value="UCP018688"/>
</dbReference>
<dbReference type="RefSeq" id="WP_216440226.1">
    <property type="nucleotide sequence ID" value="NZ_JAHLQF010000003.1"/>
</dbReference>
<gene>
    <name evidence="2" type="ORF">KQI86_12800</name>
</gene>
<dbReference type="EMBL" id="JAHLQF010000003">
    <property type="protein sequence ID" value="MBU5485216.1"/>
    <property type="molecule type" value="Genomic_DNA"/>
</dbReference>
<name>A0ABS6EKL9_9CLOT</name>
<evidence type="ECO:0000313" key="2">
    <source>
        <dbReference type="EMBL" id="MBU5485216.1"/>
    </source>
</evidence>
<dbReference type="Proteomes" id="UP000726170">
    <property type="component" value="Unassembled WGS sequence"/>
</dbReference>
<protein>
    <submittedName>
        <fullName evidence="2">DUF2156 domain-containing protein</fullName>
    </submittedName>
</protein>
<evidence type="ECO:0000259" key="1">
    <source>
        <dbReference type="Pfam" id="PF09924"/>
    </source>
</evidence>
<organism evidence="2 3">
    <name type="scientific">Clostridium mobile</name>
    <dbReference type="NCBI Taxonomy" id="2841512"/>
    <lineage>
        <taxon>Bacteria</taxon>
        <taxon>Bacillati</taxon>
        <taxon>Bacillota</taxon>
        <taxon>Clostridia</taxon>
        <taxon>Eubacteriales</taxon>
        <taxon>Clostridiaceae</taxon>
        <taxon>Clostridium</taxon>
    </lineage>
</organism>
<dbReference type="InterPro" id="IPR024320">
    <property type="entry name" value="LPG_synthase_C"/>
</dbReference>
<proteinExistence type="predicted"/>
<evidence type="ECO:0000313" key="3">
    <source>
        <dbReference type="Proteomes" id="UP000726170"/>
    </source>
</evidence>
<feature type="domain" description="Phosphatidylglycerol lysyltransferase C-terminal" evidence="1">
    <location>
        <begin position="24"/>
        <end position="297"/>
    </location>
</feature>
<keyword evidence="3" id="KW-1185">Reference proteome</keyword>